<keyword evidence="5 7" id="KW-1133">Transmembrane helix</keyword>
<feature type="transmembrane region" description="Helical" evidence="7">
    <location>
        <begin position="168"/>
        <end position="189"/>
    </location>
</feature>
<evidence type="ECO:0000256" key="1">
    <source>
        <dbReference type="ARBA" id="ARBA00004651"/>
    </source>
</evidence>
<dbReference type="Proteomes" id="UP000034050">
    <property type="component" value="Unassembled WGS sequence"/>
</dbReference>
<evidence type="ECO:0000256" key="7">
    <source>
        <dbReference type="RuleBase" id="RU367016"/>
    </source>
</evidence>
<dbReference type="InterPro" id="IPR032816">
    <property type="entry name" value="VTT_dom"/>
</dbReference>
<dbReference type="PATRIC" id="fig|1618446.3.peg.1339"/>
<dbReference type="InterPro" id="IPR032818">
    <property type="entry name" value="DedA-like"/>
</dbReference>
<keyword evidence="6 7" id="KW-0472">Membrane</keyword>
<dbReference type="STRING" id="1618446.UV61_C0018G0003"/>
<dbReference type="GO" id="GO:0005886">
    <property type="term" value="C:plasma membrane"/>
    <property type="evidence" value="ECO:0007669"/>
    <property type="project" value="UniProtKB-SubCell"/>
</dbReference>
<dbReference type="PANTHER" id="PTHR30353">
    <property type="entry name" value="INNER MEMBRANE PROTEIN DEDA-RELATED"/>
    <property type="match status" value="1"/>
</dbReference>
<feature type="transmembrane region" description="Helical" evidence="7">
    <location>
        <begin position="12"/>
        <end position="31"/>
    </location>
</feature>
<dbReference type="Pfam" id="PF09335">
    <property type="entry name" value="VTT_dom"/>
    <property type="match status" value="1"/>
</dbReference>
<sequence length="210" mass="23368">MNLAHFIETIGYLGLFAIIFAESGLLIGFFLPGDSVLFTAGFLASQNILSLPILIVTCFTAAVLGDNVGYAFGKRIGPRLFKREDSLLFHKKNIAKAQEFYEKYGAKTIVIARFMPVVRTFAPIVAGIGEMNYKKFVTFNFLGAVLWAIGLNLAGYFLGKSIPDVDKYLLPIVLVIIILSVLPSAIHILKDPYHRQEILKLTRKLIRKTV</sequence>
<keyword evidence="3 7" id="KW-1003">Cell membrane</keyword>
<dbReference type="PANTHER" id="PTHR30353:SF0">
    <property type="entry name" value="TRANSMEMBRANE PROTEIN"/>
    <property type="match status" value="1"/>
</dbReference>
<comment type="subcellular location">
    <subcellularLocation>
        <location evidence="1 7">Cell membrane</location>
        <topology evidence="1 7">Multi-pass membrane protein</topology>
    </subcellularLocation>
</comment>
<evidence type="ECO:0000256" key="4">
    <source>
        <dbReference type="ARBA" id="ARBA00022692"/>
    </source>
</evidence>
<keyword evidence="4 7" id="KW-0812">Transmembrane</keyword>
<feature type="domain" description="VTT" evidence="8">
    <location>
        <begin position="31"/>
        <end position="156"/>
    </location>
</feature>
<evidence type="ECO:0000256" key="6">
    <source>
        <dbReference type="ARBA" id="ARBA00023136"/>
    </source>
</evidence>
<evidence type="ECO:0000256" key="3">
    <source>
        <dbReference type="ARBA" id="ARBA00022475"/>
    </source>
</evidence>
<evidence type="ECO:0000259" key="8">
    <source>
        <dbReference type="Pfam" id="PF09335"/>
    </source>
</evidence>
<reference evidence="9 10" key="1">
    <citation type="journal article" date="2015" name="Nature">
        <title>rRNA introns, odd ribosomes, and small enigmatic genomes across a large radiation of phyla.</title>
        <authorList>
            <person name="Brown C.T."/>
            <person name="Hug L.A."/>
            <person name="Thomas B.C."/>
            <person name="Sharon I."/>
            <person name="Castelle C.J."/>
            <person name="Singh A."/>
            <person name="Wilkins M.J."/>
            <person name="Williams K.H."/>
            <person name="Banfield J.F."/>
        </authorList>
    </citation>
    <scope>NUCLEOTIDE SEQUENCE [LARGE SCALE GENOMIC DNA]</scope>
</reference>
<accession>A0A0G1CIQ1</accession>
<evidence type="ECO:0000313" key="10">
    <source>
        <dbReference type="Proteomes" id="UP000034050"/>
    </source>
</evidence>
<protein>
    <recommendedName>
        <fullName evidence="8">VTT domain-containing protein</fullName>
    </recommendedName>
</protein>
<dbReference type="AlphaFoldDB" id="A0A0G1CIQ1"/>
<evidence type="ECO:0000256" key="5">
    <source>
        <dbReference type="ARBA" id="ARBA00022989"/>
    </source>
</evidence>
<evidence type="ECO:0000256" key="2">
    <source>
        <dbReference type="ARBA" id="ARBA00010792"/>
    </source>
</evidence>
<organism evidence="9 10">
    <name type="scientific">Candidatus Gottesmanbacteria bacterium GW2011_GWB1_43_11</name>
    <dbReference type="NCBI Taxonomy" id="1618446"/>
    <lineage>
        <taxon>Bacteria</taxon>
        <taxon>Candidatus Gottesmaniibacteriota</taxon>
    </lineage>
</organism>
<feature type="transmembrane region" description="Helical" evidence="7">
    <location>
        <begin position="51"/>
        <end position="73"/>
    </location>
</feature>
<dbReference type="EMBL" id="LCFD01000018">
    <property type="protein sequence ID" value="KKS85364.1"/>
    <property type="molecule type" value="Genomic_DNA"/>
</dbReference>
<comment type="caution">
    <text evidence="9">The sequence shown here is derived from an EMBL/GenBank/DDBJ whole genome shotgun (WGS) entry which is preliminary data.</text>
</comment>
<comment type="similarity">
    <text evidence="2 7">Belongs to the DedA family.</text>
</comment>
<name>A0A0G1CIQ1_9BACT</name>
<proteinExistence type="inferred from homology"/>
<evidence type="ECO:0000313" key="9">
    <source>
        <dbReference type="EMBL" id="KKS85364.1"/>
    </source>
</evidence>
<gene>
    <name evidence="9" type="ORF">UV61_C0018G0003</name>
</gene>
<feature type="transmembrane region" description="Helical" evidence="7">
    <location>
        <begin position="136"/>
        <end position="156"/>
    </location>
</feature>